<dbReference type="Proteomes" id="UP001654496">
    <property type="component" value="Segment"/>
</dbReference>
<dbReference type="EMBL" id="OR159659">
    <property type="protein sequence ID" value="WKW85511.1"/>
    <property type="molecule type" value="Genomic_DNA"/>
</dbReference>
<accession>A0ACD4UH81</accession>
<gene>
    <name evidence="1" type="primary">59</name>
    <name evidence="1" type="ORF">SEA_REYNAULD_59</name>
</gene>
<organism evidence="1 2">
    <name type="scientific">Rhodococcus phage Reynauld</name>
    <dbReference type="NCBI Taxonomy" id="3062845"/>
    <lineage>
        <taxon>Viruses</taxon>
        <taxon>Duplodnaviria</taxon>
        <taxon>Heunggongvirae</taxon>
        <taxon>Uroviricota</taxon>
        <taxon>Caudoviricetes</taxon>
        <taxon>Caudoviricetes incertae sedis</taxon>
        <taxon>Reynauldvirus</taxon>
        <taxon>Reynauldvirus reynauld</taxon>
    </lineage>
</organism>
<evidence type="ECO:0000313" key="2">
    <source>
        <dbReference type="Proteomes" id="UP001654496"/>
    </source>
</evidence>
<reference evidence="1" key="1">
    <citation type="submission" date="2023-06" db="EMBL/GenBank/DDBJ databases">
        <authorList>
            <person name="DeJong R.J."/>
            <person name="Yoon E."/>
            <person name="Radersma M."/>
            <person name="Veenstra M."/>
            <person name="Churu J."/>
            <person name="Moleakunnel K."/>
            <person name="Weaver G."/>
            <person name="Hill E."/>
            <person name="Janvier A."/>
            <person name="Harlow L."/>
            <person name="Kramer C."/>
            <person name="Seinen K."/>
            <person name="Chen A."/>
            <person name="Minasian M."/>
            <person name="Doorn S."/>
            <person name="Dole C."/>
            <person name="Ramsey F."/>
            <person name="Nieze J."/>
            <person name="Baker A."/>
            <person name="Swierenga S."/>
            <person name="White A."/>
            <person name="Howland A."/>
            <person name="Ko C."/>
            <person name="Russell D.A."/>
            <person name="Jacobs-Sera D."/>
            <person name="Hatfull G.F."/>
        </authorList>
    </citation>
    <scope>NUCLEOTIDE SEQUENCE</scope>
</reference>
<protein>
    <submittedName>
        <fullName evidence="1">DNA binding protein</fullName>
    </submittedName>
</protein>
<name>A0ACD4UH81_9CAUD</name>
<keyword evidence="2" id="KW-1185">Reference proteome</keyword>
<sequence length="139" mass="15618">MAALYPLAKAWDGTMPKFATFNEMPTGRRARGQLDDMVDVLCKMWMLTGTGGALMPEMCTSEWLTERTAAADGRETSPGAVAGILHRWRRIGYAIVRDKPLRFCGFTAAGLELGVEELNRQYRRRKLGDKQYQWDSPTG</sequence>
<proteinExistence type="predicted"/>
<evidence type="ECO:0000313" key="1">
    <source>
        <dbReference type="EMBL" id="WKW85511.1"/>
    </source>
</evidence>